<dbReference type="InterPro" id="IPR036775">
    <property type="entry name" value="DNA_pol_Y-fam_lit_finger_sf"/>
</dbReference>
<dbReference type="GO" id="GO:0005829">
    <property type="term" value="C:cytosol"/>
    <property type="evidence" value="ECO:0007669"/>
    <property type="project" value="TreeGrafter"/>
</dbReference>
<dbReference type="GO" id="GO:0009432">
    <property type="term" value="P:SOS response"/>
    <property type="evidence" value="ECO:0007669"/>
    <property type="project" value="UniProtKB-KW"/>
</dbReference>
<dbReference type="GO" id="GO:0006281">
    <property type="term" value="P:DNA repair"/>
    <property type="evidence" value="ECO:0007669"/>
    <property type="project" value="UniProtKB-KW"/>
</dbReference>
<dbReference type="OrthoDB" id="9808813at2"/>
<dbReference type="Pfam" id="PF13438">
    <property type="entry name" value="DUF4113"/>
    <property type="match status" value="1"/>
</dbReference>
<dbReference type="SUPFAM" id="SSF56672">
    <property type="entry name" value="DNA/RNA polymerases"/>
    <property type="match status" value="1"/>
</dbReference>
<dbReference type="Pfam" id="PF00817">
    <property type="entry name" value="IMS"/>
    <property type="match status" value="1"/>
</dbReference>
<dbReference type="Gene3D" id="3.40.1170.60">
    <property type="match status" value="1"/>
</dbReference>
<keyword evidence="7" id="KW-0808">Transferase</keyword>
<sequence>MFALMDCNNFYVSCERVFNPALYGRPVVVLSNNDGCFISRSREAKALGLPMGAPVFKYRELIKKHDVAMFSPNFPLYGDMSSRVMHTLGELLPDIEIYSIDEAFADLQEFGRYDLEQLAQKVCLTIRRNTGIPVSVGVGPTKTLAKAANYLAKKDTRYHGVCVLENGISVREALGNVPVEDVWGIGRAYGRFLRTHSLTTALDFSRARPAWVRRHMHSTGARVQQELNGESCLALEQVRPSKQSICTSRSFGTMVRTREDLEHAVGSFASKCALKLRREGVYAGLVTVFLCTDACDRRSDHYRESRTAAMPFATQSTLRIVRYALDILKVIFRDGYAYKKAGVILDGFSPAFPSSVTPSLFDGDGTSAADSQALMQAIDTINFRYGSGTLRLAVESQSGWKQRQEKLSQRYTTCWEEIIQVRA</sequence>
<dbReference type="InterPro" id="IPR001126">
    <property type="entry name" value="UmuC"/>
</dbReference>
<evidence type="ECO:0000259" key="6">
    <source>
        <dbReference type="PROSITE" id="PS50173"/>
    </source>
</evidence>
<dbReference type="AlphaFoldDB" id="B3EPI7"/>
<keyword evidence="3" id="KW-0741">SOS mutagenesis</keyword>
<dbReference type="SUPFAM" id="SSF100879">
    <property type="entry name" value="Lesion bypass DNA polymerase (Y-family), little finger domain"/>
    <property type="match status" value="1"/>
</dbReference>
<dbReference type="KEGG" id="cpb:Cphamn1_0920"/>
<dbReference type="GO" id="GO:0003684">
    <property type="term" value="F:damaged DNA binding"/>
    <property type="evidence" value="ECO:0007669"/>
    <property type="project" value="InterPro"/>
</dbReference>
<protein>
    <submittedName>
        <fullName evidence="7">DNA-directed DNA polymerase</fullName>
        <ecNumber evidence="7">2.7.7.7</ecNumber>
    </submittedName>
</protein>
<evidence type="ECO:0000256" key="5">
    <source>
        <dbReference type="ARBA" id="ARBA00023236"/>
    </source>
</evidence>
<dbReference type="Gene3D" id="3.30.70.270">
    <property type="match status" value="1"/>
</dbReference>
<evidence type="ECO:0000256" key="4">
    <source>
        <dbReference type="ARBA" id="ARBA00023204"/>
    </source>
</evidence>
<proteinExistence type="inferred from homology"/>
<dbReference type="STRING" id="331678.Cphamn1_0920"/>
<keyword evidence="5" id="KW-0742">SOS response</keyword>
<evidence type="ECO:0000256" key="1">
    <source>
        <dbReference type="ARBA" id="ARBA00010945"/>
    </source>
</evidence>
<comment type="similarity">
    <text evidence="1">Belongs to the DNA polymerase type-Y family.</text>
</comment>
<evidence type="ECO:0000256" key="3">
    <source>
        <dbReference type="ARBA" id="ARBA00023199"/>
    </source>
</evidence>
<dbReference type="Gene3D" id="3.30.1490.100">
    <property type="entry name" value="DNA polymerase, Y-family, little finger domain"/>
    <property type="match status" value="1"/>
</dbReference>
<feature type="domain" description="UmuC" evidence="6">
    <location>
        <begin position="2"/>
        <end position="186"/>
    </location>
</feature>
<keyword evidence="7" id="KW-0548">Nucleotidyltransferase</keyword>
<dbReference type="InterPro" id="IPR017961">
    <property type="entry name" value="DNA_pol_Y-fam_little_finger"/>
</dbReference>
<evidence type="ECO:0000313" key="7">
    <source>
        <dbReference type="EMBL" id="ACE03865.1"/>
    </source>
</evidence>
<dbReference type="eggNOG" id="COG0389">
    <property type="taxonomic scope" value="Bacteria"/>
</dbReference>
<dbReference type="GO" id="GO:0042276">
    <property type="term" value="P:error-prone translesion synthesis"/>
    <property type="evidence" value="ECO:0007669"/>
    <property type="project" value="TreeGrafter"/>
</dbReference>
<accession>B3EPI7</accession>
<keyword evidence="7" id="KW-0239">DNA-directed DNA polymerase</keyword>
<reference evidence="7" key="1">
    <citation type="submission" date="2008-06" db="EMBL/GenBank/DDBJ databases">
        <title>Complete sequence of Chlorobium phaeobacteroides BS1.</title>
        <authorList>
            <consortium name="US DOE Joint Genome Institute"/>
            <person name="Lucas S."/>
            <person name="Copeland A."/>
            <person name="Lapidus A."/>
            <person name="Glavina del Rio T."/>
            <person name="Dalin E."/>
            <person name="Tice H."/>
            <person name="Bruce D."/>
            <person name="Goodwin L."/>
            <person name="Pitluck S."/>
            <person name="Schmutz J."/>
            <person name="Larimer F."/>
            <person name="Land M."/>
            <person name="Hauser L."/>
            <person name="Kyrpides N."/>
            <person name="Ovchinnikova G."/>
            <person name="Li T."/>
            <person name="Liu Z."/>
            <person name="Zhao F."/>
            <person name="Overmann J."/>
            <person name="Bryant D.A."/>
            <person name="Richardson P."/>
        </authorList>
    </citation>
    <scope>NUCLEOTIDE SEQUENCE [LARGE SCALE GENOMIC DNA]</scope>
    <source>
        <strain evidence="7">BS1</strain>
    </source>
</reference>
<dbReference type="GO" id="GO:0003887">
    <property type="term" value="F:DNA-directed DNA polymerase activity"/>
    <property type="evidence" value="ECO:0007669"/>
    <property type="project" value="UniProtKB-KW"/>
</dbReference>
<keyword evidence="2" id="KW-0227">DNA damage</keyword>
<evidence type="ECO:0000256" key="2">
    <source>
        <dbReference type="ARBA" id="ARBA00022763"/>
    </source>
</evidence>
<dbReference type="InterPro" id="IPR025188">
    <property type="entry name" value="DUF4113"/>
</dbReference>
<name>B3EPI7_CHLPB</name>
<dbReference type="HOGENOM" id="CLU_012348_3_0_10"/>
<dbReference type="EMBL" id="CP001101">
    <property type="protein sequence ID" value="ACE03865.1"/>
    <property type="molecule type" value="Genomic_DNA"/>
</dbReference>
<dbReference type="PROSITE" id="PS50173">
    <property type="entry name" value="UMUC"/>
    <property type="match status" value="1"/>
</dbReference>
<keyword evidence="4" id="KW-0234">DNA repair</keyword>
<dbReference type="InterPro" id="IPR043502">
    <property type="entry name" value="DNA/RNA_pol_sf"/>
</dbReference>
<organism evidence="7">
    <name type="scientific">Chlorobium phaeobacteroides (strain BS1)</name>
    <dbReference type="NCBI Taxonomy" id="331678"/>
    <lineage>
        <taxon>Bacteria</taxon>
        <taxon>Pseudomonadati</taxon>
        <taxon>Chlorobiota</taxon>
        <taxon>Chlorobiia</taxon>
        <taxon>Chlorobiales</taxon>
        <taxon>Chlorobiaceae</taxon>
        <taxon>Chlorobium/Pelodictyon group</taxon>
        <taxon>Chlorobium</taxon>
    </lineage>
</organism>
<gene>
    <name evidence="7" type="ordered locus">Cphamn1_0920</name>
</gene>
<dbReference type="InterPro" id="IPR050116">
    <property type="entry name" value="DNA_polymerase-Y"/>
</dbReference>
<dbReference type="PANTHER" id="PTHR11076">
    <property type="entry name" value="DNA REPAIR POLYMERASE UMUC / TRANSFERASE FAMILY MEMBER"/>
    <property type="match status" value="1"/>
</dbReference>
<dbReference type="Pfam" id="PF11799">
    <property type="entry name" value="IMS_C"/>
    <property type="match status" value="1"/>
</dbReference>
<dbReference type="CDD" id="cd01700">
    <property type="entry name" value="PolY_Pol_V_umuC"/>
    <property type="match status" value="1"/>
</dbReference>
<dbReference type="PANTHER" id="PTHR11076:SF34">
    <property type="entry name" value="PROTEIN UMUC"/>
    <property type="match status" value="1"/>
</dbReference>
<dbReference type="InterPro" id="IPR043128">
    <property type="entry name" value="Rev_trsase/Diguanyl_cyclase"/>
</dbReference>
<dbReference type="EC" id="2.7.7.7" evidence="7"/>